<feature type="compositionally biased region" description="Polar residues" evidence="1">
    <location>
        <begin position="55"/>
        <end position="64"/>
    </location>
</feature>
<reference evidence="2 3" key="2">
    <citation type="journal article" date="2012" name="Virology">
        <title>Temperate membrane-containing halophilic archaeal virus SNJ1 has a circular dsDNA genome identical to that of plasmid pHH205.</title>
        <authorList>
            <person name="Zhang Z."/>
            <person name="Liu Y."/>
            <person name="Wang S."/>
            <person name="Yang D."/>
            <person name="Cheng Y."/>
            <person name="Hu J."/>
            <person name="Chen J."/>
            <person name="Mei Y."/>
            <person name="Shen P."/>
            <person name="Bamford D.H."/>
            <person name="Chen X."/>
        </authorList>
    </citation>
    <scope>NUCLEOTIDE SEQUENCE [LARGE SCALE GENOMIC DNA]</scope>
</reference>
<evidence type="ECO:0000313" key="2">
    <source>
        <dbReference type="EMBL" id="WBE14035.1"/>
    </source>
</evidence>
<reference evidence="2 3" key="1">
    <citation type="journal article" date="2003" name="FEMS Microbiol. Lett.">
        <title>Characterization of a novel plasmid from extremely halophilic Archaea: nucleotide sequence and function analysis.</title>
        <authorList>
            <person name="Ye X."/>
            <person name="Ou J."/>
            <person name="Ni L."/>
            <person name="Shi W."/>
            <person name="Shen P."/>
        </authorList>
    </citation>
    <scope>NUCLEOTIDE SEQUENCE [LARGE SCALE GENOMIC DNA]</scope>
</reference>
<feature type="region of interest" description="Disordered" evidence="1">
    <location>
        <begin position="1"/>
        <end position="114"/>
    </location>
</feature>
<proteinExistence type="predicted"/>
<name>A0AAF0AK33_9VIRU</name>
<feature type="compositionally biased region" description="Basic and acidic residues" evidence="1">
    <location>
        <begin position="131"/>
        <end position="154"/>
    </location>
</feature>
<dbReference type="EMBL" id="AY048850">
    <property type="protein sequence ID" value="WBE14035.1"/>
    <property type="molecule type" value="Genomic_DNA"/>
</dbReference>
<keyword evidence="3" id="KW-1185">Reference proteome</keyword>
<feature type="region of interest" description="Disordered" evidence="1">
    <location>
        <begin position="131"/>
        <end position="177"/>
    </location>
</feature>
<accession>A0AAF0AK33</accession>
<dbReference type="RefSeq" id="YP_010581820.1">
    <property type="nucleotide sequence ID" value="NC_003158.2"/>
</dbReference>
<protein>
    <submittedName>
        <fullName evidence="2">Uncharacterized protein</fullName>
    </submittedName>
</protein>
<feature type="compositionally biased region" description="Basic and acidic residues" evidence="1">
    <location>
        <begin position="82"/>
        <end position="94"/>
    </location>
</feature>
<organism evidence="2 3">
    <name type="scientific">Saline Natrinema sp. J7-1 virus 1</name>
    <dbReference type="NCBI Taxonomy" id="2847285"/>
    <lineage>
        <taxon>Viruses</taxon>
        <taxon>Singelaviria</taxon>
        <taxon>Helvetiavirae</taxon>
        <taxon>Dividoviricota</taxon>
        <taxon>Laserviricetes</taxon>
        <taxon>Halopanivirales</taxon>
        <taxon>Simuloviridae</taxon>
        <taxon>Yingchengvirus</taxon>
        <taxon>Yingchengvirus sinense</taxon>
        <taxon>Yingchengvirus SNJ1</taxon>
    </lineage>
</organism>
<feature type="compositionally biased region" description="Polar residues" evidence="1">
    <location>
        <begin position="1"/>
        <end position="20"/>
    </location>
</feature>
<evidence type="ECO:0000313" key="3">
    <source>
        <dbReference type="Proteomes" id="UP000052103"/>
    </source>
</evidence>
<dbReference type="Proteomes" id="UP000052103">
    <property type="component" value="Segment"/>
</dbReference>
<dbReference type="GeneID" id="60339544"/>
<feature type="compositionally biased region" description="Basic and acidic residues" evidence="1">
    <location>
        <begin position="43"/>
        <end position="53"/>
    </location>
</feature>
<sequence>MSRNATTGNPKLPSSSTTCIAPSELRDEHVCGDPDDPGLQCEVDERPEGRPSDIRSGSDNTASDPRSDVDRGTPSGLRSRLKRVDRSHNDRATDTGRLSHRIVGQINEPAADGAGRIGRCIAGPCRDIAREVEEPAASVDERDHSTSHPPECRHSTRSHPCLPSLVRARSRSSPARG</sequence>
<dbReference type="KEGG" id="vg:60339544"/>
<evidence type="ECO:0000256" key="1">
    <source>
        <dbReference type="SAM" id="MobiDB-lite"/>
    </source>
</evidence>